<feature type="compositionally biased region" description="Pro residues" evidence="6">
    <location>
        <begin position="400"/>
        <end position="410"/>
    </location>
</feature>
<evidence type="ECO:0000256" key="1">
    <source>
        <dbReference type="ARBA" id="ARBA00022512"/>
    </source>
</evidence>
<organism evidence="8">
    <name type="scientific">Streptococcus pneumoniae</name>
    <dbReference type="NCBI Taxonomy" id="1313"/>
    <lineage>
        <taxon>Bacteria</taxon>
        <taxon>Bacillati</taxon>
        <taxon>Bacillota</taxon>
        <taxon>Bacilli</taxon>
        <taxon>Lactobacillales</taxon>
        <taxon>Streptococcaceae</taxon>
        <taxon>Streptococcus</taxon>
    </lineage>
</organism>
<evidence type="ECO:0000256" key="6">
    <source>
        <dbReference type="SAM" id="MobiDB-lite"/>
    </source>
</evidence>
<feature type="compositionally biased region" description="Basic and acidic residues" evidence="6">
    <location>
        <begin position="412"/>
        <end position="427"/>
    </location>
</feature>
<reference evidence="8" key="1">
    <citation type="submission" date="2019-04" db="EMBL/GenBank/DDBJ databases">
        <authorList>
            <consortium name="Pathogen Informatics"/>
        </authorList>
    </citation>
    <scope>NUCLEOTIDE SEQUENCE</scope>
    <source>
        <strain evidence="8">GPSC33</strain>
    </source>
</reference>
<feature type="compositionally biased region" description="Polar residues" evidence="6">
    <location>
        <begin position="162"/>
        <end position="180"/>
    </location>
</feature>
<dbReference type="AlphaFoldDB" id="A0A4J2EUT1"/>
<evidence type="ECO:0000256" key="5">
    <source>
        <dbReference type="SAM" id="Coils"/>
    </source>
</evidence>
<feature type="region of interest" description="Disordered" evidence="6">
    <location>
        <begin position="502"/>
        <end position="753"/>
    </location>
</feature>
<evidence type="ECO:0000256" key="2">
    <source>
        <dbReference type="ARBA" id="ARBA00022525"/>
    </source>
</evidence>
<name>A0A4J2EUT1_STREE</name>
<accession>A0A4J2EUT1</accession>
<dbReference type="Pfam" id="PF04650">
    <property type="entry name" value="YSIRK_signal"/>
    <property type="match status" value="1"/>
</dbReference>
<dbReference type="InterPro" id="IPR007756">
    <property type="entry name" value="RICH"/>
</dbReference>
<feature type="compositionally biased region" description="Basic and acidic residues" evidence="6">
    <location>
        <begin position="571"/>
        <end position="719"/>
    </location>
</feature>
<dbReference type="EMBL" id="CAATIN010000008">
    <property type="protein sequence ID" value="VNQ70409.1"/>
    <property type="molecule type" value="Genomic_DNA"/>
</dbReference>
<proteinExistence type="predicted"/>
<evidence type="ECO:0000259" key="7">
    <source>
        <dbReference type="PROSITE" id="PS50847"/>
    </source>
</evidence>
<keyword evidence="1" id="KW-0134">Cell wall</keyword>
<dbReference type="InterPro" id="IPR005877">
    <property type="entry name" value="YSIRK_signal_dom"/>
</dbReference>
<dbReference type="PROSITE" id="PS50847">
    <property type="entry name" value="GRAM_POS_ANCHORING"/>
    <property type="match status" value="1"/>
</dbReference>
<feature type="compositionally biased region" description="Polar residues" evidence="6">
    <location>
        <begin position="188"/>
        <end position="208"/>
    </location>
</feature>
<evidence type="ECO:0000256" key="4">
    <source>
        <dbReference type="ARBA" id="ARBA00023088"/>
    </source>
</evidence>
<dbReference type="InterPro" id="IPR019931">
    <property type="entry name" value="LPXTG_anchor"/>
</dbReference>
<dbReference type="PANTHER" id="PTHR48148:SF3">
    <property type="entry name" value="KERATINOCYTE PROLINE-RICH PROTEIN"/>
    <property type="match status" value="1"/>
</dbReference>
<dbReference type="NCBIfam" id="TIGR01168">
    <property type="entry name" value="YSIRK_signal"/>
    <property type="match status" value="1"/>
</dbReference>
<dbReference type="Gene3D" id="1.20.81.20">
    <property type="match status" value="3"/>
</dbReference>
<protein>
    <submittedName>
        <fullName evidence="8">Surface protein PspC</fullName>
    </submittedName>
</protein>
<keyword evidence="3" id="KW-0732">Signal</keyword>
<evidence type="ECO:0000256" key="3">
    <source>
        <dbReference type="ARBA" id="ARBA00022729"/>
    </source>
</evidence>
<dbReference type="PRINTS" id="PR01217">
    <property type="entry name" value="PRICHEXTENSN"/>
</dbReference>
<dbReference type="Pfam" id="PF00746">
    <property type="entry name" value="Gram_pos_anchor"/>
    <property type="match status" value="1"/>
</dbReference>
<keyword evidence="4" id="KW-0572">Peptidoglycan-anchor</keyword>
<gene>
    <name evidence="8" type="primary">bag</name>
    <name evidence="8" type="ORF">SAMEA2658750_01496</name>
</gene>
<keyword evidence="5" id="KW-0175">Coiled coil</keyword>
<keyword evidence="2" id="KW-0964">Secreted</keyword>
<dbReference type="InterPro" id="IPR038183">
    <property type="entry name" value="RICH_sf"/>
</dbReference>
<dbReference type="PANTHER" id="PTHR48148">
    <property type="entry name" value="KERATINOCYTE PROLINE-RICH PROTEIN"/>
    <property type="match status" value="1"/>
</dbReference>
<feature type="coiled-coil region" evidence="5">
    <location>
        <begin position="449"/>
        <end position="480"/>
    </location>
</feature>
<evidence type="ECO:0000313" key="8">
    <source>
        <dbReference type="EMBL" id="VNQ70409.1"/>
    </source>
</evidence>
<feature type="compositionally biased region" description="Polar residues" evidence="6">
    <location>
        <begin position="720"/>
        <end position="740"/>
    </location>
</feature>
<feature type="compositionally biased region" description="Low complexity" evidence="6">
    <location>
        <begin position="374"/>
        <end position="386"/>
    </location>
</feature>
<feature type="region of interest" description="Disordered" evidence="6">
    <location>
        <begin position="370"/>
        <end position="427"/>
    </location>
</feature>
<feature type="domain" description="Gram-positive cocci surface proteins LPxTG" evidence="7">
    <location>
        <begin position="749"/>
        <end position="780"/>
    </location>
</feature>
<dbReference type="NCBIfam" id="TIGR01167">
    <property type="entry name" value="LPXTG_anchor"/>
    <property type="match status" value="1"/>
</dbReference>
<sequence length="780" mass="87008">MFKSNHERRMRYSIRKFSVGVASVAVASLFMGSVVHATEREGSTQAATSSKIANESQIERRKAAEQAIVSLSGYMTSLLNDGLDTSDSRFEELLKRAKGIVEEYRKKIDGASDREKIEKLQQEGQTKLDELVDKFKKGLSSSEQNGHATPKDSSRNDGVQGDDSSVGQGEQLGASNQKNPESVPPTASGETDSPTKPKTSNDSVNSLESELKEVKETAKTTLNTYMLTRLKQENPGVFWFADLLRESKESVEKYKRMFDEASSKENVENLVKEAKQEIEALVVKHKGREIDLERTKAKTVIAKYLTGLLDDIKKNLKKEQHINTVELIKKLGDIKRTYLYKLDESTQKAQLQELVTESQSKLDEAFSKFKNGLSSSSSSGSSTKPETPQPEKPEHQKPTTPAPDTKPSPQPEGKKPSVPDINQEKEKAKLAVATYMSKILDDIQKHHLQKEKHRQIVALIKELDELKKQALSEIDNVNTKVEIENTVHKIFADMDAVVTKFKKGLTQDTPKEPGNKKPSAPKPGMQPSPQPEVKPQLEKPKPEVTPQPEKPKPEVKPQLEKPKPEVTPQPEKPKPEVKPQPEKPKPEVKPQLEKPKPEVKPQPEKPKPEVKPQLEKPKPEVKPQPEKPKPEVKPQPEKPKPEVKPQPEKPKPEVKPQPEKPKPEVKPQPEKPKPEVKPQPEKPKPEVKPQPEKPKPEVKPQLEKPKPDNSKPQADDKKPSTTNNLSKDKQPSNQASTNEKATNKPKKSLPSTGSISNLALEIAGLLTLAGATILAKKRMK</sequence>
<dbReference type="NCBIfam" id="NF033839">
    <property type="entry name" value="PspC_subgroup_2"/>
    <property type="match status" value="1"/>
</dbReference>
<dbReference type="Pfam" id="PF05062">
    <property type="entry name" value="RICH"/>
    <property type="match status" value="2"/>
</dbReference>
<feature type="compositionally biased region" description="Basic and acidic residues" evidence="6">
    <location>
        <begin position="549"/>
        <end position="564"/>
    </location>
</feature>
<feature type="region of interest" description="Disordered" evidence="6">
    <location>
        <begin position="139"/>
        <end position="209"/>
    </location>
</feature>
<feature type="compositionally biased region" description="Pro residues" evidence="6">
    <location>
        <begin position="520"/>
        <end position="532"/>
    </location>
</feature>